<sequence>MNDDDDDDDDDDGGGDGEDDDYDVHTEDAPLWPIEALKVTPTYGLVKQLLRRLNFLTADSDTKISSSTQFLEKLEGASLLPNNFMSLFDVTSLFTSIRVTVLGLAVQQQAQLSPVPIFGADASPEQGNRSYGECAGDKHFQ</sequence>
<organism evidence="4">
    <name type="scientific">Schistocephalus solidus</name>
    <name type="common">Tapeworm</name>
    <dbReference type="NCBI Taxonomy" id="70667"/>
    <lineage>
        <taxon>Eukaryota</taxon>
        <taxon>Metazoa</taxon>
        <taxon>Spiralia</taxon>
        <taxon>Lophotrochozoa</taxon>
        <taxon>Platyhelminthes</taxon>
        <taxon>Cestoda</taxon>
        <taxon>Eucestoda</taxon>
        <taxon>Diphyllobothriidea</taxon>
        <taxon>Diphyllobothriidae</taxon>
        <taxon>Schistocephalus</taxon>
    </lineage>
</organism>
<reference evidence="4" key="1">
    <citation type="submission" date="2016-06" db="UniProtKB">
        <authorList>
            <consortium name="WormBaseParasite"/>
        </authorList>
    </citation>
    <scope>IDENTIFICATION</scope>
</reference>
<dbReference type="WBParaSite" id="SSLN_0000771001-mRNA-1">
    <property type="protein sequence ID" value="SSLN_0000771001-mRNA-1"/>
    <property type="gene ID" value="SSLN_0000771001"/>
</dbReference>
<protein>
    <submittedName>
        <fullName evidence="2 4">Uncharacterized protein</fullName>
    </submittedName>
</protein>
<feature type="region of interest" description="Disordered" evidence="1">
    <location>
        <begin position="1"/>
        <end position="25"/>
    </location>
</feature>
<feature type="compositionally biased region" description="Acidic residues" evidence="1">
    <location>
        <begin position="1"/>
        <end position="22"/>
    </location>
</feature>
<evidence type="ECO:0000313" key="4">
    <source>
        <dbReference type="WBParaSite" id="SSLN_0000771001-mRNA-1"/>
    </source>
</evidence>
<keyword evidence="3" id="KW-1185">Reference proteome</keyword>
<gene>
    <name evidence="2" type="ORF">SSLN_LOCUS7432</name>
</gene>
<reference evidence="2 3" key="2">
    <citation type="submission" date="2018-11" db="EMBL/GenBank/DDBJ databases">
        <authorList>
            <consortium name="Pathogen Informatics"/>
        </authorList>
    </citation>
    <scope>NUCLEOTIDE SEQUENCE [LARGE SCALE GENOMIC DNA]</scope>
    <source>
        <strain evidence="2 3">NST_G2</strain>
    </source>
</reference>
<accession>A0A183ST84</accession>
<name>A0A183ST84_SCHSO</name>
<evidence type="ECO:0000313" key="2">
    <source>
        <dbReference type="EMBL" id="VDL93817.1"/>
    </source>
</evidence>
<dbReference type="AlphaFoldDB" id="A0A183ST84"/>
<evidence type="ECO:0000313" key="3">
    <source>
        <dbReference type="Proteomes" id="UP000275846"/>
    </source>
</evidence>
<dbReference type="Proteomes" id="UP000275846">
    <property type="component" value="Unassembled WGS sequence"/>
</dbReference>
<proteinExistence type="predicted"/>
<dbReference type="EMBL" id="UYSU01034138">
    <property type="protein sequence ID" value="VDL93817.1"/>
    <property type="molecule type" value="Genomic_DNA"/>
</dbReference>
<evidence type="ECO:0000256" key="1">
    <source>
        <dbReference type="SAM" id="MobiDB-lite"/>
    </source>
</evidence>